<evidence type="ECO:0000313" key="2">
    <source>
        <dbReference type="Proteomes" id="UP000046095"/>
    </source>
</evidence>
<sequence length="302" mass="35390">MDYVDVILDEYGSVFLIKDHIKLKINNLELYRYFSSFGMSHLQFRKEELPGKLKQFDFEKNKSDSYFSKKSSLIDFIKRNYFYDIKLYSDNPKNPIESWKNKTEKIKIAKSTEILWSEVANFSSISKSPYYCLLYNLKNTENYILIISKTYFSAIQKMVSYNLNNYFELEDVCCKSIVSKRELIENSININKSKMKLLNVCEGSKGYTRRVFKYNNIFVGQLEFHSNIIFSEIALNELSIVKLLDSVESVLSEQLFGKLNWDNLFVVLSDDFNDYLDINESQKYYSNGSLRGLELGIFMGGV</sequence>
<reference evidence="1 2" key="1">
    <citation type="submission" date="2015-03" db="EMBL/GenBank/DDBJ databases">
        <authorList>
            <person name="Murphy D."/>
        </authorList>
    </citation>
    <scope>NUCLEOTIDE SEQUENCE [LARGE SCALE GENOMIC DNA]</scope>
    <source>
        <strain evidence="1 2">SMRU1708</strain>
    </source>
</reference>
<gene>
    <name evidence="1" type="ORF">ERS021218_01838</name>
</gene>
<evidence type="ECO:0000313" key="1">
    <source>
        <dbReference type="EMBL" id="COR85640.1"/>
    </source>
</evidence>
<protein>
    <submittedName>
        <fullName evidence="1">Uncharacterized protein</fullName>
    </submittedName>
</protein>
<organism evidence="1 2">
    <name type="scientific">Streptococcus pneumoniae</name>
    <dbReference type="NCBI Taxonomy" id="1313"/>
    <lineage>
        <taxon>Bacteria</taxon>
        <taxon>Bacillati</taxon>
        <taxon>Bacillota</taxon>
        <taxon>Bacilli</taxon>
        <taxon>Lactobacillales</taxon>
        <taxon>Streptococcaceae</taxon>
        <taxon>Streptococcus</taxon>
    </lineage>
</organism>
<dbReference type="PATRIC" id="fig|1313.5272.peg.213"/>
<dbReference type="AlphaFoldDB" id="A0A0T9A9V7"/>
<dbReference type="RefSeq" id="WP_000386786.1">
    <property type="nucleotide sequence ID" value="NZ_AP026922.1"/>
</dbReference>
<dbReference type="EMBL" id="CRVC01000027">
    <property type="protein sequence ID" value="COR85640.1"/>
    <property type="molecule type" value="Genomic_DNA"/>
</dbReference>
<dbReference type="Proteomes" id="UP000046095">
    <property type="component" value="Unassembled WGS sequence"/>
</dbReference>
<accession>A0A0T9A9V7</accession>
<proteinExistence type="predicted"/>
<name>A0A0T9A9V7_STREE</name>